<reference evidence="2" key="2">
    <citation type="submission" date="2023-04" db="EMBL/GenBank/DDBJ databases">
        <authorList>
            <person name="Bruccoleri R.E."/>
            <person name="Oakeley E.J."/>
            <person name="Faust A.-M."/>
            <person name="Dessus-Babus S."/>
            <person name="Altorfer M."/>
            <person name="Burckhardt D."/>
            <person name="Oertli M."/>
            <person name="Naumann U."/>
            <person name="Petersen F."/>
            <person name="Wong J."/>
        </authorList>
    </citation>
    <scope>NUCLEOTIDE SEQUENCE</scope>
    <source>
        <strain evidence="2">GSM-AAB239-AS_SAM_17_03QT</strain>
        <tissue evidence="2">Leaf</tissue>
    </source>
</reference>
<keyword evidence="3" id="KW-1185">Reference proteome</keyword>
<gene>
    <name evidence="2" type="ORF">M6B38_339795</name>
</gene>
<dbReference type="Proteomes" id="UP001140949">
    <property type="component" value="Unassembled WGS sequence"/>
</dbReference>
<dbReference type="EMBL" id="JANAVB010015000">
    <property type="protein sequence ID" value="KAJ6833409.1"/>
    <property type="molecule type" value="Genomic_DNA"/>
</dbReference>
<comment type="caution">
    <text evidence="2">The sequence shown here is derived from an EMBL/GenBank/DDBJ whole genome shotgun (WGS) entry which is preliminary data.</text>
</comment>
<organism evidence="2 3">
    <name type="scientific">Iris pallida</name>
    <name type="common">Sweet iris</name>
    <dbReference type="NCBI Taxonomy" id="29817"/>
    <lineage>
        <taxon>Eukaryota</taxon>
        <taxon>Viridiplantae</taxon>
        <taxon>Streptophyta</taxon>
        <taxon>Embryophyta</taxon>
        <taxon>Tracheophyta</taxon>
        <taxon>Spermatophyta</taxon>
        <taxon>Magnoliopsida</taxon>
        <taxon>Liliopsida</taxon>
        <taxon>Asparagales</taxon>
        <taxon>Iridaceae</taxon>
        <taxon>Iridoideae</taxon>
        <taxon>Irideae</taxon>
        <taxon>Iris</taxon>
    </lineage>
</organism>
<evidence type="ECO:0000256" key="1">
    <source>
        <dbReference type="SAM" id="MobiDB-lite"/>
    </source>
</evidence>
<evidence type="ECO:0000313" key="2">
    <source>
        <dbReference type="EMBL" id="KAJ6833409.1"/>
    </source>
</evidence>
<sequence>MVAAGSGQRGEEDRPRLHASAALGSTSLVRGYDDSSLQRGGCFVRGVPEAAVWAWSWRGWLRKSRPQCDGLGQKREADYGDQGAVSTEEGSALVGSAGDDRGRGGDDDKFWEGGADSCRLGFLIALLWMCHDRCRTQNMYSCELWTQIVTMGVDTDHGSGHD</sequence>
<dbReference type="AlphaFoldDB" id="A0AAX6GXE4"/>
<name>A0AAX6GXE4_IRIPA</name>
<feature type="region of interest" description="Disordered" evidence="1">
    <location>
        <begin position="70"/>
        <end position="106"/>
    </location>
</feature>
<proteinExistence type="predicted"/>
<protein>
    <submittedName>
        <fullName evidence="2">Cytochrome P450 superfamily protein isoform X4</fullName>
    </submittedName>
</protein>
<evidence type="ECO:0000313" key="3">
    <source>
        <dbReference type="Proteomes" id="UP001140949"/>
    </source>
</evidence>
<accession>A0AAX6GXE4</accession>
<reference evidence="2" key="1">
    <citation type="journal article" date="2023" name="GigaByte">
        <title>Genome assembly of the bearded iris, Iris pallida Lam.</title>
        <authorList>
            <person name="Bruccoleri R.E."/>
            <person name="Oakeley E.J."/>
            <person name="Faust A.M.E."/>
            <person name="Altorfer M."/>
            <person name="Dessus-Babus S."/>
            <person name="Burckhardt D."/>
            <person name="Oertli M."/>
            <person name="Naumann U."/>
            <person name="Petersen F."/>
            <person name="Wong J."/>
        </authorList>
    </citation>
    <scope>NUCLEOTIDE SEQUENCE</scope>
    <source>
        <strain evidence="2">GSM-AAB239-AS_SAM_17_03QT</strain>
    </source>
</reference>